<gene>
    <name evidence="6" type="ORF">SPIL2461_LOCUS15860</name>
</gene>
<protein>
    <recommendedName>
        <fullName evidence="8">EGF-like domain-containing protein</fullName>
    </recommendedName>
</protein>
<dbReference type="PROSITE" id="PS00022">
    <property type="entry name" value="EGF_1"/>
    <property type="match status" value="1"/>
</dbReference>
<evidence type="ECO:0000313" key="6">
    <source>
        <dbReference type="EMBL" id="CAE7596565.1"/>
    </source>
</evidence>
<dbReference type="Pfam" id="PF00024">
    <property type="entry name" value="PAN_1"/>
    <property type="match status" value="1"/>
</dbReference>
<sequence length="1142" mass="124625">MSASWLLCLLVASNTSLSRAGPGLAWVGINGGFSEDYLDNKGRLWHHTKDPWTPSNWGGWLGSEPRDYSNAWGTVRMKCKNWPPDYDEDYEALLHHYSIETGNNQTFRVNLQDPTETVSYYTVKYNFCEKQWHGGGKMDILINGKVVKKDYITKCHHTRTDIYHFKCVPTLAGMIEVSIQGDPSVKGGQARFSTLEFEKSQDGCGDCDGLLCGKGFCSSSTFYDVSSKCDFGNEGMVNEFELEEAQSTAPACACDQNVNGHQCELGACATVACNEPLGGFCVENGQCHCIEGHSGTHCEVAPDVDKFGCYSRHEEVSDYLAVSTICMPELIAGPARHGHIFRGPSPMNAVADRIQADTVYFSWTADYEYGKRDAMGGEGRVYVSKLRTPWKQQAILEENLAFDGFARAGGIDVTEDGIVGTLCAKYWHPWVENTGKGTSNAAMVLAVCEVNGTSMKPHRTPWQIGKQYQADATVPNTGIWGSFPLSAWFAQRSAGYGYLVYSAAHQLWTAWYGATVGSHTGFAMHTYHRGAPGVSEEEYKEYVHPVPRDQVEPRKEASGPWRDHHRTGTGDHQASAAMRYHPKLQDIGLQKHTHGAVYMQQYGLSTPKGAFAPPGHKTGRLELVVGNDTGLQANALRPCGEDWLVAIIATSGNVCAKISQLGEIITWRVVEASVGKMPCGSNGGNCGDQAPGRMLRLANLGSPEQEARCGPDARFLLGFEKEDRSRWLVELDGDCNEVSERMDVTRHTHWPLYQDWTTTSEGAVVWVSSWHVDADGRFGPPGSPNGVWPYSPKPQNEEAEHLFGLTPGATNVAKVTVYYPRTMPSSSTTTTLAVSTSTSVTIPPDVNDFFPAEGLDRACRGANIQDNSASYYSVVTASSLQECQRACIGVPLCTGVEYSSGRCEVWTRPGGIRATKALKGFSCLRYEPPGAFAFSAPDGGFGRACRGADSTDNSASYMVVATAGSLFECKALCLKNPDCKGIEFGSHMRRCELWTRAEGIQATEAVSGFTCLTRLTPFRALTGDGNNQACRGAHKSDNSGAYYTVVPDVSLDACMWSCVMRADCKGIEFSSGRCEVWTRPGGIEATLPLTGFTCMLYTQTASSPAALNTKSRRQHFLGPAFLQKTWKPFRTALPPQAGGTEL</sequence>
<dbReference type="PROSITE" id="PS50948">
    <property type="entry name" value="PAN"/>
    <property type="match status" value="2"/>
</dbReference>
<evidence type="ECO:0000313" key="7">
    <source>
        <dbReference type="Proteomes" id="UP000649617"/>
    </source>
</evidence>
<dbReference type="Proteomes" id="UP000649617">
    <property type="component" value="Unassembled WGS sequence"/>
</dbReference>
<dbReference type="InterPro" id="IPR003609">
    <property type="entry name" value="Pan_app"/>
</dbReference>
<feature type="region of interest" description="Disordered" evidence="2">
    <location>
        <begin position="551"/>
        <end position="570"/>
    </location>
</feature>
<dbReference type="PROSITE" id="PS50026">
    <property type="entry name" value="EGF_3"/>
    <property type="match status" value="1"/>
</dbReference>
<keyword evidence="1" id="KW-1015">Disulfide bond</keyword>
<name>A0A812V3X9_SYMPI</name>
<dbReference type="EMBL" id="CAJNIZ010039935">
    <property type="protein sequence ID" value="CAE7596565.1"/>
    <property type="molecule type" value="Genomic_DNA"/>
</dbReference>
<dbReference type="Gene3D" id="3.50.4.10">
    <property type="entry name" value="Hepatocyte Growth Factor"/>
    <property type="match status" value="1"/>
</dbReference>
<comment type="caution">
    <text evidence="1">Lacks conserved residue(s) required for the propagation of feature annotation.</text>
</comment>
<organism evidence="6 7">
    <name type="scientific">Symbiodinium pilosum</name>
    <name type="common">Dinoflagellate</name>
    <dbReference type="NCBI Taxonomy" id="2952"/>
    <lineage>
        <taxon>Eukaryota</taxon>
        <taxon>Sar</taxon>
        <taxon>Alveolata</taxon>
        <taxon>Dinophyceae</taxon>
        <taxon>Suessiales</taxon>
        <taxon>Symbiodiniaceae</taxon>
        <taxon>Symbiodinium</taxon>
    </lineage>
</organism>
<evidence type="ECO:0000256" key="1">
    <source>
        <dbReference type="PROSITE-ProRule" id="PRU00076"/>
    </source>
</evidence>
<evidence type="ECO:0000256" key="2">
    <source>
        <dbReference type="SAM" id="MobiDB-lite"/>
    </source>
</evidence>
<keyword evidence="3" id="KW-0732">Signal</keyword>
<evidence type="ECO:0008006" key="8">
    <source>
        <dbReference type="Google" id="ProtNLM"/>
    </source>
</evidence>
<feature type="signal peptide" evidence="3">
    <location>
        <begin position="1"/>
        <end position="20"/>
    </location>
</feature>
<evidence type="ECO:0000256" key="3">
    <source>
        <dbReference type="SAM" id="SignalP"/>
    </source>
</evidence>
<feature type="domain" description="Apple" evidence="5">
    <location>
        <begin position="859"/>
        <end position="923"/>
    </location>
</feature>
<keyword evidence="1" id="KW-0245">EGF-like domain</keyword>
<accession>A0A812V3X9</accession>
<proteinExistence type="predicted"/>
<dbReference type="OrthoDB" id="406778at2759"/>
<keyword evidence="7" id="KW-1185">Reference proteome</keyword>
<dbReference type="AlphaFoldDB" id="A0A812V3X9"/>
<comment type="caution">
    <text evidence="6">The sequence shown here is derived from an EMBL/GenBank/DDBJ whole genome shotgun (WGS) entry which is preliminary data.</text>
</comment>
<evidence type="ECO:0000259" key="5">
    <source>
        <dbReference type="PROSITE" id="PS50948"/>
    </source>
</evidence>
<dbReference type="InterPro" id="IPR000742">
    <property type="entry name" value="EGF"/>
</dbReference>
<feature type="disulfide bond" evidence="1">
    <location>
        <begin position="289"/>
        <end position="298"/>
    </location>
</feature>
<feature type="domain" description="EGF-like" evidence="4">
    <location>
        <begin position="264"/>
        <end position="299"/>
    </location>
</feature>
<feature type="chain" id="PRO_5032627117" description="EGF-like domain-containing protein" evidence="3">
    <location>
        <begin position="21"/>
        <end position="1142"/>
    </location>
</feature>
<reference evidence="6" key="1">
    <citation type="submission" date="2021-02" db="EMBL/GenBank/DDBJ databases">
        <authorList>
            <person name="Dougan E. K."/>
            <person name="Rhodes N."/>
            <person name="Thang M."/>
            <person name="Chan C."/>
        </authorList>
    </citation>
    <scope>NUCLEOTIDE SEQUENCE</scope>
</reference>
<feature type="domain" description="Apple" evidence="5">
    <location>
        <begin position="945"/>
        <end position="1013"/>
    </location>
</feature>
<dbReference type="SMART" id="SM00473">
    <property type="entry name" value="PAN_AP"/>
    <property type="match status" value="2"/>
</dbReference>
<evidence type="ECO:0000259" key="4">
    <source>
        <dbReference type="PROSITE" id="PS50026"/>
    </source>
</evidence>